<comment type="caution">
    <text evidence="2">The sequence shown here is derived from an EMBL/GenBank/DDBJ whole genome shotgun (WGS) entry which is preliminary data.</text>
</comment>
<dbReference type="EMBL" id="JBHMQT010000037">
    <property type="protein sequence ID" value="MFC0864083.1"/>
    <property type="molecule type" value="Genomic_DNA"/>
</dbReference>
<accession>A0ABV6U6K4</accession>
<keyword evidence="3" id="KW-1185">Reference proteome</keyword>
<gene>
    <name evidence="2" type="ORF">ACFHYQ_17440</name>
</gene>
<proteinExistence type="predicted"/>
<name>A0ABV6U6K4_9ACTN</name>
<evidence type="ECO:0000256" key="1">
    <source>
        <dbReference type="SAM" id="MobiDB-lite"/>
    </source>
</evidence>
<evidence type="ECO:0008006" key="4">
    <source>
        <dbReference type="Google" id="ProtNLM"/>
    </source>
</evidence>
<dbReference type="RefSeq" id="WP_394302209.1">
    <property type="nucleotide sequence ID" value="NZ_JBHMQT010000037.1"/>
</dbReference>
<sequence>MSHVVIYDANVLYGNTLRDLLIRFAMTGRVQARWTNDILDEMQRNLAANRPGYPRREAGQAPPPHELGHSGLLIR</sequence>
<protein>
    <recommendedName>
        <fullName evidence="4">PIN domain-containing protein</fullName>
    </recommendedName>
</protein>
<evidence type="ECO:0000313" key="3">
    <source>
        <dbReference type="Proteomes" id="UP001589870"/>
    </source>
</evidence>
<organism evidence="2 3">
    <name type="scientific">Sphaerimonospora cavernae</name>
    <dbReference type="NCBI Taxonomy" id="1740611"/>
    <lineage>
        <taxon>Bacteria</taxon>
        <taxon>Bacillati</taxon>
        <taxon>Actinomycetota</taxon>
        <taxon>Actinomycetes</taxon>
        <taxon>Streptosporangiales</taxon>
        <taxon>Streptosporangiaceae</taxon>
        <taxon>Sphaerimonospora</taxon>
    </lineage>
</organism>
<dbReference type="Proteomes" id="UP001589870">
    <property type="component" value="Unassembled WGS sequence"/>
</dbReference>
<evidence type="ECO:0000313" key="2">
    <source>
        <dbReference type="EMBL" id="MFC0864083.1"/>
    </source>
</evidence>
<feature type="region of interest" description="Disordered" evidence="1">
    <location>
        <begin position="50"/>
        <end position="75"/>
    </location>
</feature>
<reference evidence="2 3" key="1">
    <citation type="submission" date="2024-09" db="EMBL/GenBank/DDBJ databases">
        <authorList>
            <person name="Sun Q."/>
            <person name="Mori K."/>
        </authorList>
    </citation>
    <scope>NUCLEOTIDE SEQUENCE [LARGE SCALE GENOMIC DNA]</scope>
    <source>
        <strain evidence="2 3">TBRC 1851</strain>
    </source>
</reference>